<keyword evidence="10" id="KW-1185">Reference proteome</keyword>
<dbReference type="KEGG" id="dto:TOL2_C16110"/>
<dbReference type="InterPro" id="IPR052016">
    <property type="entry name" value="Bact_Sigma-Reg"/>
</dbReference>
<dbReference type="AlphaFoldDB" id="K0NIW5"/>
<dbReference type="SMART" id="SM00331">
    <property type="entry name" value="PP2C_SIG"/>
    <property type="match status" value="1"/>
</dbReference>
<dbReference type="PROSITE" id="PS50885">
    <property type="entry name" value="HAMP"/>
    <property type="match status" value="1"/>
</dbReference>
<dbReference type="Pfam" id="PF07228">
    <property type="entry name" value="SpoIIE"/>
    <property type="match status" value="1"/>
</dbReference>
<dbReference type="Proteomes" id="UP000007347">
    <property type="component" value="Chromosome"/>
</dbReference>
<dbReference type="GO" id="GO:0005886">
    <property type="term" value="C:plasma membrane"/>
    <property type="evidence" value="ECO:0007669"/>
    <property type="project" value="UniProtKB-SubCell"/>
</dbReference>
<evidence type="ECO:0000313" key="9">
    <source>
        <dbReference type="EMBL" id="CCK79773.1"/>
    </source>
</evidence>
<dbReference type="Pfam" id="PF08269">
    <property type="entry name" value="dCache_2"/>
    <property type="match status" value="1"/>
</dbReference>
<dbReference type="Gene3D" id="3.60.40.10">
    <property type="entry name" value="PPM-type phosphatase domain"/>
    <property type="match status" value="1"/>
</dbReference>
<dbReference type="InterPro" id="IPR036457">
    <property type="entry name" value="PPM-type-like_dom_sf"/>
</dbReference>
<dbReference type="Pfam" id="PF00672">
    <property type="entry name" value="HAMP"/>
    <property type="match status" value="1"/>
</dbReference>
<evidence type="ECO:0000256" key="4">
    <source>
        <dbReference type="ARBA" id="ARBA00022801"/>
    </source>
</evidence>
<evidence type="ECO:0000256" key="6">
    <source>
        <dbReference type="ARBA" id="ARBA00023136"/>
    </source>
</evidence>
<keyword evidence="4" id="KW-0378">Hydrolase</keyword>
<feature type="domain" description="HAMP" evidence="8">
    <location>
        <begin position="362"/>
        <end position="414"/>
    </location>
</feature>
<comment type="subcellular location">
    <subcellularLocation>
        <location evidence="1">Cell membrane</location>
        <topology evidence="1">Multi-pass membrane protein</topology>
    </subcellularLocation>
</comment>
<name>K0NIW5_DESTT</name>
<dbReference type="InterPro" id="IPR003660">
    <property type="entry name" value="HAMP_dom"/>
</dbReference>
<evidence type="ECO:0000259" key="8">
    <source>
        <dbReference type="PROSITE" id="PS50885"/>
    </source>
</evidence>
<keyword evidence="3 7" id="KW-0812">Transmembrane</keyword>
<dbReference type="RefSeq" id="WP_014957117.1">
    <property type="nucleotide sequence ID" value="NC_018645.1"/>
</dbReference>
<dbReference type="PANTHER" id="PTHR43156:SF9">
    <property type="entry name" value="HAMP DOMAIN-CONTAINING PROTEIN"/>
    <property type="match status" value="1"/>
</dbReference>
<keyword evidence="2" id="KW-1003">Cell membrane</keyword>
<dbReference type="SMART" id="SM00304">
    <property type="entry name" value="HAMP"/>
    <property type="match status" value="1"/>
</dbReference>
<keyword evidence="5 7" id="KW-1133">Transmembrane helix</keyword>
<feature type="transmembrane region" description="Helical" evidence="7">
    <location>
        <begin position="342"/>
        <end position="361"/>
    </location>
</feature>
<dbReference type="EMBL" id="FO203503">
    <property type="protein sequence ID" value="CCK79773.1"/>
    <property type="molecule type" value="Genomic_DNA"/>
</dbReference>
<accession>K0NIW5</accession>
<dbReference type="SMART" id="SM01049">
    <property type="entry name" value="Cache_2"/>
    <property type="match status" value="1"/>
</dbReference>
<gene>
    <name evidence="9" type="ordered locus">TOL2_C16110</name>
</gene>
<dbReference type="CDD" id="cd06225">
    <property type="entry name" value="HAMP"/>
    <property type="match status" value="1"/>
</dbReference>
<evidence type="ECO:0000313" key="10">
    <source>
        <dbReference type="Proteomes" id="UP000007347"/>
    </source>
</evidence>
<dbReference type="InterPro" id="IPR004010">
    <property type="entry name" value="Double_Cache_2"/>
</dbReference>
<evidence type="ECO:0000256" key="2">
    <source>
        <dbReference type="ARBA" id="ARBA00022475"/>
    </source>
</evidence>
<dbReference type="PATRIC" id="fig|651182.5.peg.1923"/>
<organism evidence="9 10">
    <name type="scientific">Desulfobacula toluolica (strain DSM 7467 / Tol2)</name>
    <dbReference type="NCBI Taxonomy" id="651182"/>
    <lineage>
        <taxon>Bacteria</taxon>
        <taxon>Pseudomonadati</taxon>
        <taxon>Thermodesulfobacteriota</taxon>
        <taxon>Desulfobacteria</taxon>
        <taxon>Desulfobacterales</taxon>
        <taxon>Desulfobacteraceae</taxon>
        <taxon>Desulfobacula</taxon>
    </lineage>
</organism>
<dbReference type="InterPro" id="IPR001932">
    <property type="entry name" value="PPM-type_phosphatase-like_dom"/>
</dbReference>
<dbReference type="SUPFAM" id="SSF158472">
    <property type="entry name" value="HAMP domain-like"/>
    <property type="match status" value="1"/>
</dbReference>
<protein>
    <submittedName>
        <fullName evidence="9">Putative sensory protein</fullName>
    </submittedName>
</protein>
<evidence type="ECO:0000256" key="1">
    <source>
        <dbReference type="ARBA" id="ARBA00004651"/>
    </source>
</evidence>
<dbReference type="Gene3D" id="6.10.340.10">
    <property type="match status" value="1"/>
</dbReference>
<evidence type="ECO:0000256" key="7">
    <source>
        <dbReference type="SAM" id="Phobius"/>
    </source>
</evidence>
<evidence type="ECO:0000256" key="3">
    <source>
        <dbReference type="ARBA" id="ARBA00022692"/>
    </source>
</evidence>
<dbReference type="OrthoDB" id="5496380at2"/>
<sequence>MIQSRLWFKATLLILVIILISSMSIALYTIPLTREITYKMAENHATALLDHVYNLVEIKHKEIKSYKNFAITSRKRQMKDITSAAGYIIKNQYSAAKAGEISEAEAKQRAIKQMQPIRYGNKDYMWISNFDSVLISHPDPKLHNADFSKITDVYGNLIVPPMVDIARKNGEGFTSYWWNRLEKNSPSEKLTYSTLFPPWNWVYGTGVYMDDILQEIDRQKKELVDDLRAVMQEVTIGKSGYMYIFNADMHLIIHPDEKLTTAKLNELRNPRTGRPILKELMEKVDIKESHMEYPWDHPEDPGNYVYEKISWVRYNSHFKWYIASSVYTDELYSQSRFLTSRIAFITIIILLLSLFIGIYCLKKFVSPIEKLSKTVLKIQGGDLKIRSGIVSNDEIGILAREFDAMVEKLDNHVEVLDQKVKEKTRELAENYKELEYANSQVMESIRYARTIQKAILPQPDTKPKEISDSFILWRPKDIIGGDIFWLKHNSNGFVFAIIDCTGHGVPGAIMTMIASMAIHHVVQELGTASPGAILKELNRIIQFSLGQHSKDAKSDDGLDIALCSVDTATDILTFAGANIGLFVQEETGIQQIKGDKQSIGYKSSNIKFDFKEHKIKLNRGKQLYMTTDGLIGQAGGTHGLPFGRRRFLKFISEHHQSGFSDQKKALKKILTQYQGNEEQRDDITVIGLTYK</sequence>
<evidence type="ECO:0000256" key="5">
    <source>
        <dbReference type="ARBA" id="ARBA00022989"/>
    </source>
</evidence>
<dbReference type="STRING" id="651182.TOL2_C16110"/>
<proteinExistence type="predicted"/>
<dbReference type="GO" id="GO:0016791">
    <property type="term" value="F:phosphatase activity"/>
    <property type="evidence" value="ECO:0007669"/>
    <property type="project" value="TreeGrafter"/>
</dbReference>
<reference evidence="9 10" key="1">
    <citation type="journal article" date="2013" name="Environ. Microbiol.">
        <title>Complete genome, catabolic sub-proteomes and key-metabolites of Desulfobacula toluolica Tol2, a marine, aromatic compound-degrading, sulfate-reducing bacterium.</title>
        <authorList>
            <person name="Wohlbrand L."/>
            <person name="Jacob J.H."/>
            <person name="Kube M."/>
            <person name="Mussmann M."/>
            <person name="Jarling R."/>
            <person name="Beck A."/>
            <person name="Amann R."/>
            <person name="Wilkes H."/>
            <person name="Reinhardt R."/>
            <person name="Rabus R."/>
        </authorList>
    </citation>
    <scope>NUCLEOTIDE SEQUENCE [LARGE SCALE GENOMIC DNA]</scope>
    <source>
        <strain evidence="10">DSM 7467 / Tol2</strain>
    </source>
</reference>
<keyword evidence="6 7" id="KW-0472">Membrane</keyword>
<dbReference type="InterPro" id="IPR033480">
    <property type="entry name" value="sCache_2"/>
</dbReference>
<dbReference type="Gene3D" id="3.30.450.20">
    <property type="entry name" value="PAS domain"/>
    <property type="match status" value="2"/>
</dbReference>
<dbReference type="GO" id="GO:0007165">
    <property type="term" value="P:signal transduction"/>
    <property type="evidence" value="ECO:0007669"/>
    <property type="project" value="InterPro"/>
</dbReference>
<dbReference type="HOGENOM" id="CLU_398346_0_0_7"/>
<dbReference type="PANTHER" id="PTHR43156">
    <property type="entry name" value="STAGE II SPORULATION PROTEIN E-RELATED"/>
    <property type="match status" value="1"/>
</dbReference>